<dbReference type="Proteomes" id="UP001500394">
    <property type="component" value="Unassembled WGS sequence"/>
</dbReference>
<protein>
    <recommendedName>
        <fullName evidence="3">Lumazine-binding</fullName>
    </recommendedName>
</protein>
<evidence type="ECO:0000313" key="1">
    <source>
        <dbReference type="EMBL" id="GAA4514656.1"/>
    </source>
</evidence>
<dbReference type="EMBL" id="BAABGR010000014">
    <property type="protein sequence ID" value="GAA4514656.1"/>
    <property type="molecule type" value="Genomic_DNA"/>
</dbReference>
<comment type="caution">
    <text evidence="1">The sequence shown here is derived from an EMBL/GenBank/DDBJ whole genome shotgun (WGS) entry which is preliminary data.</text>
</comment>
<sequence>MVETFVTSLVNGTVSYDKKMFANNFEYINTANNNKLNKKKFLKLLEQNKGLEFDAKTSYEILEETNDICIAKSVCQFSDFSRVDYITLAKTGEGWKITKVMTTYP</sequence>
<accession>A0ABP8R0X1</accession>
<dbReference type="InterPro" id="IPR039437">
    <property type="entry name" value="FrzH/put_lumazine-bd"/>
</dbReference>
<organism evidence="1 2">
    <name type="scientific">Sphingobacterium thermophilum</name>
    <dbReference type="NCBI Taxonomy" id="768534"/>
    <lineage>
        <taxon>Bacteria</taxon>
        <taxon>Pseudomonadati</taxon>
        <taxon>Bacteroidota</taxon>
        <taxon>Sphingobacteriia</taxon>
        <taxon>Sphingobacteriales</taxon>
        <taxon>Sphingobacteriaceae</taxon>
        <taxon>Sphingobacterium</taxon>
    </lineage>
</organism>
<evidence type="ECO:0008006" key="3">
    <source>
        <dbReference type="Google" id="ProtNLM"/>
    </source>
</evidence>
<evidence type="ECO:0000313" key="2">
    <source>
        <dbReference type="Proteomes" id="UP001500394"/>
    </source>
</evidence>
<gene>
    <name evidence="1" type="ORF">GCM10023173_11430</name>
</gene>
<name>A0ABP8R0X1_9SPHI</name>
<proteinExistence type="predicted"/>
<dbReference type="InterPro" id="IPR032710">
    <property type="entry name" value="NTF2-like_dom_sf"/>
</dbReference>
<reference evidence="2" key="1">
    <citation type="journal article" date="2019" name="Int. J. Syst. Evol. Microbiol.">
        <title>The Global Catalogue of Microorganisms (GCM) 10K type strain sequencing project: providing services to taxonomists for standard genome sequencing and annotation.</title>
        <authorList>
            <consortium name="The Broad Institute Genomics Platform"/>
            <consortium name="The Broad Institute Genome Sequencing Center for Infectious Disease"/>
            <person name="Wu L."/>
            <person name="Ma J."/>
        </authorList>
    </citation>
    <scope>NUCLEOTIDE SEQUENCE [LARGE SCALE GENOMIC DNA]</scope>
    <source>
        <strain evidence="2">JCM 17858</strain>
    </source>
</reference>
<dbReference type="SUPFAM" id="SSF54427">
    <property type="entry name" value="NTF2-like"/>
    <property type="match status" value="1"/>
</dbReference>
<keyword evidence="2" id="KW-1185">Reference proteome</keyword>
<dbReference type="Gene3D" id="3.10.450.50">
    <property type="match status" value="1"/>
</dbReference>
<dbReference type="Pfam" id="PF12893">
    <property type="entry name" value="Lumazine_bd_2"/>
    <property type="match status" value="1"/>
</dbReference>